<dbReference type="PANTHER" id="PTHR33110">
    <property type="entry name" value="F-BOX/KELCH-REPEAT PROTEIN-RELATED"/>
    <property type="match status" value="1"/>
</dbReference>
<dbReference type="Pfam" id="PF03478">
    <property type="entry name" value="Beta-prop_KIB1-4"/>
    <property type="match status" value="1"/>
</dbReference>
<dbReference type="Proteomes" id="UP001210211">
    <property type="component" value="Unassembled WGS sequence"/>
</dbReference>
<protein>
    <recommendedName>
        <fullName evidence="1">KIB1-4 beta-propeller domain-containing protein</fullName>
    </recommendedName>
</protein>
<evidence type="ECO:0000313" key="2">
    <source>
        <dbReference type="EMBL" id="KAJ3687857.1"/>
    </source>
</evidence>
<dbReference type="InterPro" id="IPR005174">
    <property type="entry name" value="KIB1-4_b-propeller"/>
</dbReference>
<evidence type="ECO:0000313" key="3">
    <source>
        <dbReference type="Proteomes" id="UP001210211"/>
    </source>
</evidence>
<feature type="domain" description="KIB1-4 beta-propeller" evidence="1">
    <location>
        <begin position="83"/>
        <end position="190"/>
    </location>
</feature>
<comment type="caution">
    <text evidence="2">The sequence shown here is derived from an EMBL/GenBank/DDBJ whole genome shotgun (WGS) entry which is preliminary data.</text>
</comment>
<evidence type="ECO:0000259" key="1">
    <source>
        <dbReference type="Pfam" id="PF03478"/>
    </source>
</evidence>
<dbReference type="PANTHER" id="PTHR33110:SF134">
    <property type="entry name" value="OS09G0565350 PROTEIN"/>
    <property type="match status" value="1"/>
</dbReference>
<name>A0AAD6EKK7_9POAL</name>
<proteinExistence type="predicted"/>
<gene>
    <name evidence="2" type="ORF">LUZ61_017021</name>
</gene>
<sequence>MQTETESDSLSEFRDWAYLPPEIVDLISVKVKYIVDYVRFRAVCSSWRSASCPKPRHLPPQLPWLMFPYAEKARSKNVRTRFFYDVWESKMREIPIPETWGMTCCASYRGWLLLVSYKGRQVSLLNPLTRCEIELPAFSCTWYHLYWVDFGKSKMTFSADLTHPNCLITVFLENDWVISCRIGERSWKRCQLL</sequence>
<reference evidence="2 3" key="1">
    <citation type="journal article" date="2022" name="Cell">
        <title>Repeat-based holocentromeres influence genome architecture and karyotype evolution.</title>
        <authorList>
            <person name="Hofstatter P.G."/>
            <person name="Thangavel G."/>
            <person name="Lux T."/>
            <person name="Neumann P."/>
            <person name="Vondrak T."/>
            <person name="Novak P."/>
            <person name="Zhang M."/>
            <person name="Costa L."/>
            <person name="Castellani M."/>
            <person name="Scott A."/>
            <person name="Toegelov H."/>
            <person name="Fuchs J."/>
            <person name="Mata-Sucre Y."/>
            <person name="Dias Y."/>
            <person name="Vanzela A.L.L."/>
            <person name="Huettel B."/>
            <person name="Almeida C.C.S."/>
            <person name="Simkova H."/>
            <person name="Souza G."/>
            <person name="Pedrosa-Harand A."/>
            <person name="Macas J."/>
            <person name="Mayer K.F.X."/>
            <person name="Houben A."/>
            <person name="Marques A."/>
        </authorList>
    </citation>
    <scope>NUCLEOTIDE SEQUENCE [LARGE SCALE GENOMIC DNA]</scope>
    <source>
        <strain evidence="2">RhyTen1mFocal</strain>
    </source>
</reference>
<keyword evidence="3" id="KW-1185">Reference proteome</keyword>
<dbReference type="AlphaFoldDB" id="A0AAD6EKK7"/>
<dbReference type="EMBL" id="JAMRDG010000002">
    <property type="protein sequence ID" value="KAJ3687857.1"/>
    <property type="molecule type" value="Genomic_DNA"/>
</dbReference>
<accession>A0AAD6EKK7</accession>
<organism evidence="2 3">
    <name type="scientific">Rhynchospora tenuis</name>
    <dbReference type="NCBI Taxonomy" id="198213"/>
    <lineage>
        <taxon>Eukaryota</taxon>
        <taxon>Viridiplantae</taxon>
        <taxon>Streptophyta</taxon>
        <taxon>Embryophyta</taxon>
        <taxon>Tracheophyta</taxon>
        <taxon>Spermatophyta</taxon>
        <taxon>Magnoliopsida</taxon>
        <taxon>Liliopsida</taxon>
        <taxon>Poales</taxon>
        <taxon>Cyperaceae</taxon>
        <taxon>Cyperoideae</taxon>
        <taxon>Rhynchosporeae</taxon>
        <taxon>Rhynchospora</taxon>
    </lineage>
</organism>